<keyword evidence="2" id="KW-0238">DNA-binding</keyword>
<dbReference type="Gene3D" id="1.10.10.60">
    <property type="entry name" value="Homeodomain-like"/>
    <property type="match status" value="2"/>
</dbReference>
<dbReference type="InterPro" id="IPR009057">
    <property type="entry name" value="Homeodomain-like_sf"/>
</dbReference>
<dbReference type="InterPro" id="IPR014710">
    <property type="entry name" value="RmlC-like_jellyroll"/>
</dbReference>
<dbReference type="PROSITE" id="PS00041">
    <property type="entry name" value="HTH_ARAC_FAMILY_1"/>
    <property type="match status" value="1"/>
</dbReference>
<comment type="caution">
    <text evidence="5">The sequence shown here is derived from an EMBL/GenBank/DDBJ whole genome shotgun (WGS) entry which is preliminary data.</text>
</comment>
<dbReference type="AlphaFoldDB" id="A0A267MMX1"/>
<dbReference type="InterPro" id="IPR018060">
    <property type="entry name" value="HTH_AraC"/>
</dbReference>
<feature type="domain" description="HTH araC/xylS-type" evidence="4">
    <location>
        <begin position="135"/>
        <end position="233"/>
    </location>
</feature>
<dbReference type="InterPro" id="IPR018062">
    <property type="entry name" value="HTH_AraC-typ_CS"/>
</dbReference>
<evidence type="ECO:0000313" key="5">
    <source>
        <dbReference type="EMBL" id="PAB60100.1"/>
    </source>
</evidence>
<dbReference type="GO" id="GO:0003700">
    <property type="term" value="F:DNA-binding transcription factor activity"/>
    <property type="evidence" value="ECO:0007669"/>
    <property type="project" value="InterPro"/>
</dbReference>
<evidence type="ECO:0000313" key="6">
    <source>
        <dbReference type="Proteomes" id="UP000216024"/>
    </source>
</evidence>
<dbReference type="Pfam" id="PF02311">
    <property type="entry name" value="AraC_binding"/>
    <property type="match status" value="1"/>
</dbReference>
<dbReference type="InterPro" id="IPR011051">
    <property type="entry name" value="RmlC_Cupin_sf"/>
</dbReference>
<dbReference type="EMBL" id="NIBG01000004">
    <property type="protein sequence ID" value="PAB60100.1"/>
    <property type="molecule type" value="Genomic_DNA"/>
</dbReference>
<proteinExistence type="predicted"/>
<dbReference type="RefSeq" id="WP_095132334.1">
    <property type="nucleotide sequence ID" value="NZ_NIBG01000004.1"/>
</dbReference>
<reference evidence="5 6" key="1">
    <citation type="submission" date="2017-06" db="EMBL/GenBank/DDBJ databases">
        <title>Draft genome sequence of anaerobic fermentative bacterium Anaeromicrobium sediminis DY2726D isolated from West Pacific Ocean sediments.</title>
        <authorList>
            <person name="Zeng X."/>
        </authorList>
    </citation>
    <scope>NUCLEOTIDE SEQUENCE [LARGE SCALE GENOMIC DNA]</scope>
    <source>
        <strain evidence="5 6">DY2726D</strain>
    </source>
</reference>
<name>A0A267MMX1_9FIRM</name>
<dbReference type="SUPFAM" id="SSF51182">
    <property type="entry name" value="RmlC-like cupins"/>
    <property type="match status" value="1"/>
</dbReference>
<accession>A0A267MMX1</accession>
<evidence type="ECO:0000256" key="1">
    <source>
        <dbReference type="ARBA" id="ARBA00023015"/>
    </source>
</evidence>
<dbReference type="Gene3D" id="2.60.120.10">
    <property type="entry name" value="Jelly Rolls"/>
    <property type="match status" value="1"/>
</dbReference>
<dbReference type="Pfam" id="PF12833">
    <property type="entry name" value="HTH_18"/>
    <property type="match status" value="1"/>
</dbReference>
<dbReference type="InterPro" id="IPR003313">
    <property type="entry name" value="AraC-bd"/>
</dbReference>
<gene>
    <name evidence="5" type="ORF">CCE28_06925</name>
</gene>
<evidence type="ECO:0000259" key="4">
    <source>
        <dbReference type="PROSITE" id="PS01124"/>
    </source>
</evidence>
<dbReference type="GO" id="GO:0043565">
    <property type="term" value="F:sequence-specific DNA binding"/>
    <property type="evidence" value="ECO:0007669"/>
    <property type="project" value="InterPro"/>
</dbReference>
<evidence type="ECO:0000256" key="2">
    <source>
        <dbReference type="ARBA" id="ARBA00023125"/>
    </source>
</evidence>
<dbReference type="SUPFAM" id="SSF46689">
    <property type="entry name" value="Homeodomain-like"/>
    <property type="match status" value="2"/>
</dbReference>
<dbReference type="PANTHER" id="PTHR43280">
    <property type="entry name" value="ARAC-FAMILY TRANSCRIPTIONAL REGULATOR"/>
    <property type="match status" value="1"/>
</dbReference>
<keyword evidence="1" id="KW-0805">Transcription regulation</keyword>
<dbReference type="PANTHER" id="PTHR43280:SF26">
    <property type="entry name" value="ARAC-FAMILY TRANSCRIPTIONAL REGULATOR"/>
    <property type="match status" value="1"/>
</dbReference>
<sequence length="236" mass="28018">MKGINCERRIYTDKLNTHSHSFAQLILPLEGMLYIETKYKELMLDEDHLFLVPPDSEHTFKAHKSNEFLVLDIPDHMVIKNHMDKMAGGSKFVFDDKWKAVRFLLLNEIDNKKSSSSINNLFNYFYDFIANDNISDSVKYINEHFTEDIDLKTLAEIEHYNINYYSEWFKKNMNVSPKEYIQKLRVKKAKKLLMNSDFTILQIAQMVGYNHNSSLTRIFKDLEKVTPADYRKRIRK</sequence>
<dbReference type="PROSITE" id="PS01124">
    <property type="entry name" value="HTH_ARAC_FAMILY_2"/>
    <property type="match status" value="1"/>
</dbReference>
<dbReference type="OrthoDB" id="1681793at2"/>
<keyword evidence="6" id="KW-1185">Reference proteome</keyword>
<evidence type="ECO:0000256" key="3">
    <source>
        <dbReference type="ARBA" id="ARBA00023163"/>
    </source>
</evidence>
<protein>
    <submittedName>
        <fullName evidence="5">AraC family transcriptional regulator</fullName>
    </submittedName>
</protein>
<dbReference type="SMART" id="SM00342">
    <property type="entry name" value="HTH_ARAC"/>
    <property type="match status" value="1"/>
</dbReference>
<dbReference type="Proteomes" id="UP000216024">
    <property type="component" value="Unassembled WGS sequence"/>
</dbReference>
<keyword evidence="3" id="KW-0804">Transcription</keyword>
<organism evidence="5 6">
    <name type="scientific">Anaeromicrobium sediminis</name>
    <dbReference type="NCBI Taxonomy" id="1478221"/>
    <lineage>
        <taxon>Bacteria</taxon>
        <taxon>Bacillati</taxon>
        <taxon>Bacillota</taxon>
        <taxon>Clostridia</taxon>
        <taxon>Peptostreptococcales</taxon>
        <taxon>Thermotaleaceae</taxon>
        <taxon>Anaeromicrobium</taxon>
    </lineage>
</organism>